<dbReference type="Proteomes" id="UP000620327">
    <property type="component" value="Unassembled WGS sequence"/>
</dbReference>
<organism evidence="1 2">
    <name type="scientific">Dysosmobacter segnis</name>
    <dbReference type="NCBI Taxonomy" id="2763042"/>
    <lineage>
        <taxon>Bacteria</taxon>
        <taxon>Bacillati</taxon>
        <taxon>Bacillota</taxon>
        <taxon>Clostridia</taxon>
        <taxon>Eubacteriales</taxon>
        <taxon>Oscillospiraceae</taxon>
        <taxon>Dysosmobacter</taxon>
    </lineage>
</organism>
<dbReference type="RefSeq" id="WP_187016485.1">
    <property type="nucleotide sequence ID" value="NZ_JACOQI010000091.1"/>
</dbReference>
<comment type="caution">
    <text evidence="1">The sequence shown here is derived from an EMBL/GenBank/DDBJ whole genome shotgun (WGS) entry which is preliminary data.</text>
</comment>
<evidence type="ECO:0000313" key="2">
    <source>
        <dbReference type="Proteomes" id="UP000620327"/>
    </source>
</evidence>
<proteinExistence type="predicted"/>
<name>A0A923MMQ5_9FIRM</name>
<gene>
    <name evidence="1" type="ORF">H8Z83_19155</name>
</gene>
<evidence type="ECO:0000313" key="1">
    <source>
        <dbReference type="EMBL" id="MBC5772389.1"/>
    </source>
</evidence>
<accession>A0A923MMQ5</accession>
<protein>
    <submittedName>
        <fullName evidence="1">Uncharacterized protein</fullName>
    </submittedName>
</protein>
<reference evidence="1" key="1">
    <citation type="submission" date="2020-08" db="EMBL/GenBank/DDBJ databases">
        <title>Genome public.</title>
        <authorList>
            <person name="Liu C."/>
            <person name="Sun Q."/>
        </authorList>
    </citation>
    <scope>NUCLEOTIDE SEQUENCE</scope>
    <source>
        <strain evidence="1">BX15</strain>
    </source>
</reference>
<sequence length="89" mass="10037">MNFNTSIRTENLNPVVAVAHDIVNDVIHIEGVPFNEYFATRELNAELVRGLEALTKRLQKMGPAAMSRVEFNVEEKLYPVLDAIYTGKC</sequence>
<dbReference type="EMBL" id="JACOQI010000091">
    <property type="protein sequence ID" value="MBC5772389.1"/>
    <property type="molecule type" value="Genomic_DNA"/>
</dbReference>
<dbReference type="AlphaFoldDB" id="A0A923MMQ5"/>
<keyword evidence="2" id="KW-1185">Reference proteome</keyword>